<reference evidence="3 4" key="1">
    <citation type="submission" date="2023-09" db="EMBL/GenBank/DDBJ databases">
        <title>Nesidiocoris tenuis whole genome shotgun sequence.</title>
        <authorList>
            <person name="Shibata T."/>
            <person name="Shimoda M."/>
            <person name="Kobayashi T."/>
            <person name="Uehara T."/>
        </authorList>
    </citation>
    <scope>NUCLEOTIDE SEQUENCE [LARGE SCALE GENOMIC DNA]</scope>
    <source>
        <strain evidence="3 4">Japan</strain>
    </source>
</reference>
<evidence type="ECO:0000256" key="1">
    <source>
        <dbReference type="SAM" id="Phobius"/>
    </source>
</evidence>
<keyword evidence="1" id="KW-0472">Membrane</keyword>
<dbReference type="Pfam" id="PF20517">
    <property type="entry name" value="TMEM127"/>
    <property type="match status" value="1"/>
</dbReference>
<proteinExistence type="predicted"/>
<keyword evidence="4" id="KW-1185">Reference proteome</keyword>
<keyword evidence="1 3" id="KW-0812">Transmembrane</keyword>
<dbReference type="EMBL" id="AP028918">
    <property type="protein sequence ID" value="BES99438.1"/>
    <property type="molecule type" value="Genomic_DNA"/>
</dbReference>
<feature type="domain" description="Transmembrane protein 127 transmembrane region" evidence="2">
    <location>
        <begin position="102"/>
        <end position="212"/>
    </location>
</feature>
<sequence>MYSPEEPPRYRWSYPHDNERNHVAATFHFLSVLLTATALFKMSWFRVWGSSTCSPVLGLHHFMRLGYFQGTGSPTAMDLPGGQIFTSPILVEYHTGTEVLHCVTPEVLNLMRILIMLCILCIFYSMVGFCLDVIGPSKKSLRFIRRNALPSIWAVLTVVSIVGVGYLVTRSLELSIRAMFPRETVHITYEYGCYVVTAAGAISLLATACNLLQDPPPVVEGGPLRQRLVDDFEGLETFSVGMRSMPPPPPYTP</sequence>
<organism evidence="3 4">
    <name type="scientific">Nesidiocoris tenuis</name>
    <dbReference type="NCBI Taxonomy" id="355587"/>
    <lineage>
        <taxon>Eukaryota</taxon>
        <taxon>Metazoa</taxon>
        <taxon>Ecdysozoa</taxon>
        <taxon>Arthropoda</taxon>
        <taxon>Hexapoda</taxon>
        <taxon>Insecta</taxon>
        <taxon>Pterygota</taxon>
        <taxon>Neoptera</taxon>
        <taxon>Paraneoptera</taxon>
        <taxon>Hemiptera</taxon>
        <taxon>Heteroptera</taxon>
        <taxon>Panheteroptera</taxon>
        <taxon>Cimicomorpha</taxon>
        <taxon>Miridae</taxon>
        <taxon>Dicyphina</taxon>
        <taxon>Nesidiocoris</taxon>
    </lineage>
</organism>
<feature type="transmembrane region" description="Helical" evidence="1">
    <location>
        <begin position="147"/>
        <end position="169"/>
    </location>
</feature>
<evidence type="ECO:0000313" key="4">
    <source>
        <dbReference type="Proteomes" id="UP001307889"/>
    </source>
</evidence>
<dbReference type="InterPro" id="IPR046795">
    <property type="entry name" value="TMEM127_TM"/>
</dbReference>
<dbReference type="PANTHER" id="PTHR28358">
    <property type="entry name" value="TRANSMEMBRANE PROTEIN 127"/>
    <property type="match status" value="1"/>
</dbReference>
<dbReference type="InterPro" id="IPR033331">
    <property type="entry name" value="TMEM127"/>
</dbReference>
<gene>
    <name evidence="3" type="ORF">NTJ_12254</name>
</gene>
<feature type="transmembrane region" description="Helical" evidence="1">
    <location>
        <begin position="21"/>
        <end position="40"/>
    </location>
</feature>
<keyword evidence="1" id="KW-1133">Transmembrane helix</keyword>
<dbReference type="PANTHER" id="PTHR28358:SF1">
    <property type="entry name" value="TRANSMEMBRANE PROTEIN 127"/>
    <property type="match status" value="1"/>
</dbReference>
<evidence type="ECO:0000313" key="3">
    <source>
        <dbReference type="EMBL" id="BES99438.1"/>
    </source>
</evidence>
<protein>
    <submittedName>
        <fullName evidence="3">Transmembrane protein 127</fullName>
    </submittedName>
</protein>
<feature type="transmembrane region" description="Helical" evidence="1">
    <location>
        <begin position="113"/>
        <end position="135"/>
    </location>
</feature>
<evidence type="ECO:0000259" key="2">
    <source>
        <dbReference type="Pfam" id="PF20517"/>
    </source>
</evidence>
<name>A0ABN7B5A8_9HEMI</name>
<dbReference type="Proteomes" id="UP001307889">
    <property type="component" value="Chromosome 10"/>
</dbReference>
<accession>A0ABN7B5A8</accession>